<protein>
    <submittedName>
        <fullName evidence="3">CAP domain-containing protein</fullName>
    </submittedName>
</protein>
<reference evidence="3 4" key="1">
    <citation type="submission" date="2024-01" db="EMBL/GenBank/DDBJ databases">
        <title>Maribacter spp. originated from different algae showed divergent polysaccharides utilization ability.</title>
        <authorList>
            <person name="Wang H."/>
            <person name="Wu Y."/>
        </authorList>
    </citation>
    <scope>NUCLEOTIDE SEQUENCE [LARGE SCALE GENOMIC DNA]</scope>
    <source>
        <strain evidence="3 4">PR1</strain>
    </source>
</reference>
<evidence type="ECO:0000313" key="3">
    <source>
        <dbReference type="EMBL" id="MEE1975430.1"/>
    </source>
</evidence>
<sequence length="159" mass="18011">MKMRSLYAIPVLLVLFLSCTAEPLQEETTIEEAENNVQLEQELLTVVNDHRVALNLNELKFSEIAYKYANTHTDYMISKGSISHDNFSARASSINSEVAVEMVAENVAKEYDTAVEAFEGWYNSSSHKKTMEGSFSHTAVSVKQDSNGDFYFTQLFYKQ</sequence>
<dbReference type="PROSITE" id="PS51257">
    <property type="entry name" value="PROKAR_LIPOPROTEIN"/>
    <property type="match status" value="1"/>
</dbReference>
<dbReference type="EMBL" id="JAZDDG010000002">
    <property type="protein sequence ID" value="MEE1975430.1"/>
    <property type="molecule type" value="Genomic_DNA"/>
</dbReference>
<dbReference type="PANTHER" id="PTHR31157:SF1">
    <property type="entry name" value="SCP DOMAIN-CONTAINING PROTEIN"/>
    <property type="match status" value="1"/>
</dbReference>
<dbReference type="Gene3D" id="3.40.33.10">
    <property type="entry name" value="CAP"/>
    <property type="match status" value="1"/>
</dbReference>
<dbReference type="Proteomes" id="UP001356308">
    <property type="component" value="Unassembled WGS sequence"/>
</dbReference>
<dbReference type="InterPro" id="IPR014044">
    <property type="entry name" value="CAP_dom"/>
</dbReference>
<dbReference type="PANTHER" id="PTHR31157">
    <property type="entry name" value="SCP DOMAIN-CONTAINING PROTEIN"/>
    <property type="match status" value="1"/>
</dbReference>
<dbReference type="CDD" id="cd05379">
    <property type="entry name" value="CAP_bacterial"/>
    <property type="match status" value="1"/>
</dbReference>
<dbReference type="SUPFAM" id="SSF55797">
    <property type="entry name" value="PR-1-like"/>
    <property type="match status" value="1"/>
</dbReference>
<name>A0ABU7IR47_9FLAO</name>
<evidence type="ECO:0000313" key="4">
    <source>
        <dbReference type="Proteomes" id="UP001356308"/>
    </source>
</evidence>
<feature type="signal peptide" evidence="1">
    <location>
        <begin position="1"/>
        <end position="21"/>
    </location>
</feature>
<dbReference type="InterPro" id="IPR035940">
    <property type="entry name" value="CAP_sf"/>
</dbReference>
<evidence type="ECO:0000256" key="1">
    <source>
        <dbReference type="SAM" id="SignalP"/>
    </source>
</evidence>
<proteinExistence type="predicted"/>
<accession>A0ABU7IR47</accession>
<feature type="chain" id="PRO_5045885363" evidence="1">
    <location>
        <begin position="22"/>
        <end position="159"/>
    </location>
</feature>
<comment type="caution">
    <text evidence="3">The sequence shown here is derived from an EMBL/GenBank/DDBJ whole genome shotgun (WGS) entry which is preliminary data.</text>
</comment>
<keyword evidence="1" id="KW-0732">Signal</keyword>
<organism evidence="3 4">
    <name type="scientific">Maribacter cobaltidurans</name>
    <dbReference type="NCBI Taxonomy" id="1178778"/>
    <lineage>
        <taxon>Bacteria</taxon>
        <taxon>Pseudomonadati</taxon>
        <taxon>Bacteroidota</taxon>
        <taxon>Flavobacteriia</taxon>
        <taxon>Flavobacteriales</taxon>
        <taxon>Flavobacteriaceae</taxon>
        <taxon>Maribacter</taxon>
    </lineage>
</organism>
<feature type="domain" description="SCP" evidence="2">
    <location>
        <begin position="44"/>
        <end position="156"/>
    </location>
</feature>
<gene>
    <name evidence="3" type="ORF">V1I91_05090</name>
</gene>
<keyword evidence="4" id="KW-1185">Reference proteome</keyword>
<evidence type="ECO:0000259" key="2">
    <source>
        <dbReference type="Pfam" id="PF00188"/>
    </source>
</evidence>
<dbReference type="RefSeq" id="WP_272650251.1">
    <property type="nucleotide sequence ID" value="NZ_JAZDDG010000002.1"/>
</dbReference>
<dbReference type="Pfam" id="PF00188">
    <property type="entry name" value="CAP"/>
    <property type="match status" value="1"/>
</dbReference>